<gene>
    <name evidence="2" type="ORF">DPV98_09565</name>
</gene>
<organism evidence="2 3">
    <name type="scientific">Haemophilus parahaemolyticus</name>
    <dbReference type="NCBI Taxonomy" id="735"/>
    <lineage>
        <taxon>Bacteria</taxon>
        <taxon>Pseudomonadati</taxon>
        <taxon>Pseudomonadota</taxon>
        <taxon>Gammaproteobacteria</taxon>
        <taxon>Pasteurellales</taxon>
        <taxon>Pasteurellaceae</taxon>
        <taxon>Haemophilus</taxon>
    </lineage>
</organism>
<keyword evidence="1" id="KW-0812">Transmembrane</keyword>
<comment type="caution">
    <text evidence="2">The sequence shown here is derived from an EMBL/GenBank/DDBJ whole genome shotgun (WGS) entry which is preliminary data.</text>
</comment>
<dbReference type="AlphaFoldDB" id="A0A369Z811"/>
<dbReference type="Proteomes" id="UP000253999">
    <property type="component" value="Unassembled WGS sequence"/>
</dbReference>
<dbReference type="EMBL" id="QEQD01000010">
    <property type="protein sequence ID" value="RDF00803.1"/>
    <property type="molecule type" value="Genomic_DNA"/>
</dbReference>
<keyword evidence="1" id="KW-1133">Transmembrane helix</keyword>
<dbReference type="PANTHER" id="PTHR35335:SF1">
    <property type="entry name" value="UPF0716 PROTEIN FXSA"/>
    <property type="match status" value="1"/>
</dbReference>
<dbReference type="RefSeq" id="WP_111313538.1">
    <property type="nucleotide sequence ID" value="NZ_QEQD01000010.1"/>
</dbReference>
<reference evidence="2 3" key="1">
    <citation type="submission" date="2018-05" db="EMBL/GenBank/DDBJ databases">
        <title>Draft Genome Sequences for a Diverse set of 7 Haemophilus Species.</title>
        <authorList>
            <person name="Nichols M."/>
            <person name="Topaz N."/>
            <person name="Wang X."/>
            <person name="Wang X."/>
            <person name="Boxrud D."/>
        </authorList>
    </citation>
    <scope>NUCLEOTIDE SEQUENCE [LARGE SCALE GENOMIC DNA]</scope>
    <source>
        <strain evidence="2 3">C2010039593</strain>
    </source>
</reference>
<dbReference type="NCBIfam" id="NF008528">
    <property type="entry name" value="PRK11463.1-2"/>
    <property type="match status" value="1"/>
</dbReference>
<proteinExistence type="predicted"/>
<evidence type="ECO:0000256" key="1">
    <source>
        <dbReference type="SAM" id="Phobius"/>
    </source>
</evidence>
<evidence type="ECO:0000313" key="2">
    <source>
        <dbReference type="EMBL" id="RDF00803.1"/>
    </source>
</evidence>
<evidence type="ECO:0000313" key="3">
    <source>
        <dbReference type="Proteomes" id="UP000253999"/>
    </source>
</evidence>
<dbReference type="GO" id="GO:0016020">
    <property type="term" value="C:membrane"/>
    <property type="evidence" value="ECO:0007669"/>
    <property type="project" value="InterPro"/>
</dbReference>
<keyword evidence="1" id="KW-0472">Membrane</keyword>
<feature type="transmembrane region" description="Helical" evidence="1">
    <location>
        <begin position="26"/>
        <end position="48"/>
    </location>
</feature>
<name>A0A369Z811_HAEPH</name>
<dbReference type="STRING" id="735.B0185_08100"/>
<dbReference type="PANTHER" id="PTHR35335">
    <property type="entry name" value="UPF0716 PROTEIN FXSA"/>
    <property type="match status" value="1"/>
</dbReference>
<dbReference type="InterPro" id="IPR007313">
    <property type="entry name" value="FxsA"/>
</dbReference>
<sequence>MPLLIIFFALILYIYCELSLLVSVSAALGVFPTLFLLIAISVLGVWLVKLRGLYTMLSIRQDLTQGKLPTDAVINSVLFIIAGILLIIPGFISDMLAILCVLPFTRKLIKLWGLNMLKKRFQFVKFSASQTAYRAKDNTVFDAEFERQQDPDKWVK</sequence>
<protein>
    <submittedName>
        <fullName evidence="2">FxsA family protein</fullName>
    </submittedName>
</protein>
<dbReference type="Pfam" id="PF04186">
    <property type="entry name" value="FxsA"/>
    <property type="match status" value="1"/>
</dbReference>
<accession>A0A369Z811</accession>